<dbReference type="AlphaFoldDB" id="A0A510KKN4"/>
<evidence type="ECO:0000256" key="4">
    <source>
        <dbReference type="ARBA" id="ARBA00022825"/>
    </source>
</evidence>
<evidence type="ECO:0000313" key="6">
    <source>
        <dbReference type="Proteomes" id="UP000321501"/>
    </source>
</evidence>
<evidence type="ECO:0000256" key="2">
    <source>
        <dbReference type="ARBA" id="ARBA00022670"/>
    </source>
</evidence>
<dbReference type="GO" id="GO:0006508">
    <property type="term" value="P:proteolysis"/>
    <property type="evidence" value="ECO:0007669"/>
    <property type="project" value="UniProtKB-KW"/>
</dbReference>
<sequence>MSKLFLTSYLAGTKNLVKEFLKDVSEKEITFVPTASNTEDYKGYVDEAKHAFLKLGFSINILDISKIEKQKIEDILKDTKILYVSGGNTFYLLQELKRKKILDTIKDKISNGMLYIGESAGAIITKI</sequence>
<accession>A0A510KKN4</accession>
<dbReference type="GO" id="GO:0008236">
    <property type="term" value="F:serine-type peptidase activity"/>
    <property type="evidence" value="ECO:0007669"/>
    <property type="project" value="UniProtKB-KW"/>
</dbReference>
<dbReference type="RefSeq" id="WP_269473078.1">
    <property type="nucleotide sequence ID" value="NZ_AP019835.1"/>
</dbReference>
<reference evidence="5 6" key="1">
    <citation type="submission" date="2019-07" db="EMBL/GenBank/DDBJ databases">
        <title>Complete Genome Sequence of Leptotrichia wadei Strain JMUB3934.</title>
        <authorList>
            <person name="Watanabe S."/>
            <person name="Cui L."/>
        </authorList>
    </citation>
    <scope>NUCLEOTIDE SEQUENCE [LARGE SCALE GENOMIC DNA]</scope>
    <source>
        <strain evidence="5 6">JMUB3934</strain>
    </source>
</reference>
<evidence type="ECO:0000313" key="5">
    <source>
        <dbReference type="EMBL" id="BBM50575.1"/>
    </source>
</evidence>
<dbReference type="PANTHER" id="PTHR20842">
    <property type="entry name" value="PROTEASE S51 ALPHA-ASPARTYL DIPEPTIDASE"/>
    <property type="match status" value="1"/>
</dbReference>
<evidence type="ECO:0000256" key="1">
    <source>
        <dbReference type="ARBA" id="ARBA00006534"/>
    </source>
</evidence>
<dbReference type="EMBL" id="AP019835">
    <property type="protein sequence ID" value="BBM50575.1"/>
    <property type="molecule type" value="Genomic_DNA"/>
</dbReference>
<organism evidence="5 6">
    <name type="scientific">Leptotrichia wadei</name>
    <dbReference type="NCBI Taxonomy" id="157687"/>
    <lineage>
        <taxon>Bacteria</taxon>
        <taxon>Fusobacteriati</taxon>
        <taxon>Fusobacteriota</taxon>
        <taxon>Fusobacteriia</taxon>
        <taxon>Fusobacteriales</taxon>
        <taxon>Leptotrichiaceae</taxon>
        <taxon>Leptotrichia</taxon>
    </lineage>
</organism>
<dbReference type="InterPro" id="IPR029062">
    <property type="entry name" value="Class_I_gatase-like"/>
</dbReference>
<keyword evidence="2" id="KW-0645">Protease</keyword>
<dbReference type="InterPro" id="IPR005320">
    <property type="entry name" value="Peptidase_S51"/>
</dbReference>
<keyword evidence="4" id="KW-0720">Serine protease</keyword>
<gene>
    <name evidence="5" type="ORF">JMUB3934_1885</name>
</gene>
<proteinExistence type="inferred from homology"/>
<name>A0A510KKN4_9FUSO</name>
<dbReference type="SUPFAM" id="SSF52317">
    <property type="entry name" value="Class I glutamine amidotransferase-like"/>
    <property type="match status" value="1"/>
</dbReference>
<evidence type="ECO:0000256" key="3">
    <source>
        <dbReference type="ARBA" id="ARBA00022801"/>
    </source>
</evidence>
<dbReference type="Proteomes" id="UP000321501">
    <property type="component" value="Chromosome"/>
</dbReference>
<keyword evidence="3" id="KW-0378">Hydrolase</keyword>
<protein>
    <recommendedName>
        <fullName evidence="7">Peptidase family S51</fullName>
    </recommendedName>
</protein>
<dbReference type="Pfam" id="PF03575">
    <property type="entry name" value="Peptidase_S51"/>
    <property type="match status" value="1"/>
</dbReference>
<dbReference type="Gene3D" id="3.40.50.880">
    <property type="match status" value="1"/>
</dbReference>
<comment type="similarity">
    <text evidence="1">Belongs to the peptidase S51 family.</text>
</comment>
<dbReference type="PANTHER" id="PTHR20842:SF0">
    <property type="entry name" value="ALPHA-ASPARTYL DIPEPTIDASE"/>
    <property type="match status" value="1"/>
</dbReference>
<evidence type="ECO:0008006" key="7">
    <source>
        <dbReference type="Google" id="ProtNLM"/>
    </source>
</evidence>